<dbReference type="GeneID" id="40321356"/>
<name>A0A3R7NF93_9TRYP</name>
<protein>
    <submittedName>
        <fullName evidence="2">Uncharacterized protein</fullName>
    </submittedName>
</protein>
<dbReference type="EMBL" id="MKKU01000628">
    <property type="protein sequence ID" value="RNF05666.1"/>
    <property type="molecule type" value="Genomic_DNA"/>
</dbReference>
<proteinExistence type="predicted"/>
<dbReference type="Proteomes" id="UP000284403">
    <property type="component" value="Unassembled WGS sequence"/>
</dbReference>
<dbReference type="RefSeq" id="XP_029225293.1">
    <property type="nucleotide sequence ID" value="XM_029374604.1"/>
</dbReference>
<sequence>MTRQKCDLHSQLQRHCANTAKCMHYHFSSASASLQNEDRERVQQKHNGAPLTAVEASNACKALHRLGACWAEGARTMAVYPKHSAPVVPGPRNGSLPVQRRATRCGGARHERRSVAGDGGRRLVRTLTCRRKEA</sequence>
<organism evidence="2 3">
    <name type="scientific">Trypanosoma conorhini</name>
    <dbReference type="NCBI Taxonomy" id="83891"/>
    <lineage>
        <taxon>Eukaryota</taxon>
        <taxon>Discoba</taxon>
        <taxon>Euglenozoa</taxon>
        <taxon>Kinetoplastea</taxon>
        <taxon>Metakinetoplastina</taxon>
        <taxon>Trypanosomatida</taxon>
        <taxon>Trypanosomatidae</taxon>
        <taxon>Trypanosoma</taxon>
    </lineage>
</organism>
<comment type="caution">
    <text evidence="2">The sequence shown here is derived from an EMBL/GenBank/DDBJ whole genome shotgun (WGS) entry which is preliminary data.</text>
</comment>
<accession>A0A3R7NF93</accession>
<keyword evidence="3" id="KW-1185">Reference proteome</keyword>
<evidence type="ECO:0000313" key="3">
    <source>
        <dbReference type="Proteomes" id="UP000284403"/>
    </source>
</evidence>
<reference evidence="2 3" key="1">
    <citation type="journal article" date="2018" name="BMC Genomics">
        <title>Genomic comparison of Trypanosoma conorhini and Trypanosoma rangeli to Trypanosoma cruzi strains of high and low virulence.</title>
        <authorList>
            <person name="Bradwell K.R."/>
            <person name="Koparde V.N."/>
            <person name="Matveyev A.V."/>
            <person name="Serrano M.G."/>
            <person name="Alves J.M."/>
            <person name="Parikh H."/>
            <person name="Huang B."/>
            <person name="Lee V."/>
            <person name="Espinosa-Alvarez O."/>
            <person name="Ortiz P.A."/>
            <person name="Costa-Martins A.G."/>
            <person name="Teixeira M.M."/>
            <person name="Buck G.A."/>
        </authorList>
    </citation>
    <scope>NUCLEOTIDE SEQUENCE [LARGE SCALE GENOMIC DNA]</scope>
    <source>
        <strain evidence="2 3">025E</strain>
    </source>
</reference>
<evidence type="ECO:0000313" key="2">
    <source>
        <dbReference type="EMBL" id="RNF05666.1"/>
    </source>
</evidence>
<evidence type="ECO:0000256" key="1">
    <source>
        <dbReference type="SAM" id="MobiDB-lite"/>
    </source>
</evidence>
<feature type="region of interest" description="Disordered" evidence="1">
    <location>
        <begin position="83"/>
        <end position="119"/>
    </location>
</feature>
<dbReference type="AlphaFoldDB" id="A0A3R7NF93"/>
<gene>
    <name evidence="2" type="ORF">Tco025E_07745</name>
</gene>